<dbReference type="EMBL" id="UYYF01005136">
    <property type="protein sequence ID" value="VDN08185.1"/>
    <property type="molecule type" value="Genomic_DNA"/>
</dbReference>
<evidence type="ECO:0000256" key="1">
    <source>
        <dbReference type="SAM" id="MobiDB-lite"/>
    </source>
</evidence>
<sequence>MIWIGTVTDSNTDSSRQNDRTTEDKERNMEKMDDEDEHNDDGEDDETEEKRIVALHLMPSVAYSLSFHLISLQCFMNFGYIKFLKEK</sequence>
<gene>
    <name evidence="2" type="ORF">TCLT_LOCUS10488</name>
</gene>
<reference evidence="4" key="1">
    <citation type="submission" date="2017-02" db="UniProtKB">
        <authorList>
            <consortium name="WormBaseParasite"/>
        </authorList>
    </citation>
    <scope>IDENTIFICATION</scope>
</reference>
<evidence type="ECO:0000313" key="3">
    <source>
        <dbReference type="Proteomes" id="UP000276776"/>
    </source>
</evidence>
<dbReference type="AlphaFoldDB" id="A0A0N5DBD7"/>
<feature type="region of interest" description="Disordered" evidence="1">
    <location>
        <begin position="1"/>
        <end position="48"/>
    </location>
</feature>
<protein>
    <submittedName>
        <fullName evidence="4">Ovule protein</fullName>
    </submittedName>
</protein>
<keyword evidence="3" id="KW-1185">Reference proteome</keyword>
<organism evidence="4">
    <name type="scientific">Thelazia callipaeda</name>
    <name type="common">Oriental eyeworm</name>
    <name type="synonym">Parasitic nematode</name>
    <dbReference type="NCBI Taxonomy" id="103827"/>
    <lineage>
        <taxon>Eukaryota</taxon>
        <taxon>Metazoa</taxon>
        <taxon>Ecdysozoa</taxon>
        <taxon>Nematoda</taxon>
        <taxon>Chromadorea</taxon>
        <taxon>Rhabditida</taxon>
        <taxon>Spirurina</taxon>
        <taxon>Spiruromorpha</taxon>
        <taxon>Thelazioidea</taxon>
        <taxon>Thelaziidae</taxon>
        <taxon>Thelazia</taxon>
    </lineage>
</organism>
<feature type="compositionally biased region" description="Basic and acidic residues" evidence="1">
    <location>
        <begin position="16"/>
        <end position="31"/>
    </location>
</feature>
<accession>A0A0N5DBD7</accession>
<feature type="compositionally biased region" description="Acidic residues" evidence="1">
    <location>
        <begin position="32"/>
        <end position="47"/>
    </location>
</feature>
<dbReference type="Proteomes" id="UP000276776">
    <property type="component" value="Unassembled WGS sequence"/>
</dbReference>
<proteinExistence type="predicted"/>
<dbReference type="WBParaSite" id="TCLT_0001049901-mRNA-1">
    <property type="protein sequence ID" value="TCLT_0001049901-mRNA-1"/>
    <property type="gene ID" value="TCLT_0001049901"/>
</dbReference>
<evidence type="ECO:0000313" key="2">
    <source>
        <dbReference type="EMBL" id="VDN08185.1"/>
    </source>
</evidence>
<evidence type="ECO:0000313" key="4">
    <source>
        <dbReference type="WBParaSite" id="TCLT_0001049901-mRNA-1"/>
    </source>
</evidence>
<reference evidence="2 3" key="2">
    <citation type="submission" date="2018-11" db="EMBL/GenBank/DDBJ databases">
        <authorList>
            <consortium name="Pathogen Informatics"/>
        </authorList>
    </citation>
    <scope>NUCLEOTIDE SEQUENCE [LARGE SCALE GENOMIC DNA]</scope>
</reference>
<name>A0A0N5DBD7_THECL</name>